<dbReference type="Gene3D" id="3.40.630.40">
    <property type="entry name" value="Zn-dependent exopeptidases"/>
    <property type="match status" value="1"/>
</dbReference>
<dbReference type="AlphaFoldDB" id="A0A9X2VYF1"/>
<dbReference type="SUPFAM" id="SSF53187">
    <property type="entry name" value="Zn-dependent exopeptidases"/>
    <property type="match status" value="1"/>
</dbReference>
<dbReference type="EMBL" id="JAOAMV010000001">
    <property type="protein sequence ID" value="MCT2557585.1"/>
    <property type="molecule type" value="Genomic_DNA"/>
</dbReference>
<dbReference type="InterPro" id="IPR011227">
    <property type="entry name" value="UCP029730"/>
</dbReference>
<sequence length="234" mass="25012">MPPVRGDSPFVLVGDHAGSAIPTGLGDLGLGAADRARHIAVDLGSRALGDALARTLAAPFVSQVYSRLVIDCNRDPARADSIVPESDGTRIPGNVGLSAPAREARRTEILEPYQAAIAEMLDARPDPILIALHSFTPVMGGAARPWEIGVLHDGRRNDFALRVLRALHRRGDLVVGDNEPYRMDDTDYTVPRHAYSRGLRYAEIEVRQDLLADDAGTARIAAILAGAFGAALEP</sequence>
<comment type="caution">
    <text evidence="1">The sequence shown here is derived from an EMBL/GenBank/DDBJ whole genome shotgun (WGS) entry which is preliminary data.</text>
</comment>
<protein>
    <submittedName>
        <fullName evidence="1">N-formylglutamate amidohydrolase</fullName>
    </submittedName>
</protein>
<dbReference type="PIRSF" id="PIRSF029730">
    <property type="entry name" value="UCP029730"/>
    <property type="match status" value="1"/>
</dbReference>
<gene>
    <name evidence="1" type="ORF">N0B51_01180</name>
</gene>
<dbReference type="Proteomes" id="UP001142648">
    <property type="component" value="Unassembled WGS sequence"/>
</dbReference>
<evidence type="ECO:0000313" key="2">
    <source>
        <dbReference type="Proteomes" id="UP001142648"/>
    </source>
</evidence>
<keyword evidence="2" id="KW-1185">Reference proteome</keyword>
<dbReference type="InterPro" id="IPR007709">
    <property type="entry name" value="N-FG_amidohydro"/>
</dbReference>
<dbReference type="Pfam" id="PF05013">
    <property type="entry name" value="FGase"/>
    <property type="match status" value="1"/>
</dbReference>
<accession>A0A9X2VYF1</accession>
<reference evidence="1" key="1">
    <citation type="submission" date="2022-09" db="EMBL/GenBank/DDBJ databases">
        <title>The genome sequence of Tsuneonella sp. YG55.</title>
        <authorList>
            <person name="Liu Y."/>
        </authorList>
    </citation>
    <scope>NUCLEOTIDE SEQUENCE</scope>
    <source>
        <strain evidence="1">YG55</strain>
    </source>
</reference>
<name>A0A9X2VYF1_9SPHN</name>
<proteinExistence type="predicted"/>
<organism evidence="1 2">
    <name type="scientific">Tsuneonella litorea</name>
    <dbReference type="NCBI Taxonomy" id="2976475"/>
    <lineage>
        <taxon>Bacteria</taxon>
        <taxon>Pseudomonadati</taxon>
        <taxon>Pseudomonadota</taxon>
        <taxon>Alphaproteobacteria</taxon>
        <taxon>Sphingomonadales</taxon>
        <taxon>Erythrobacteraceae</taxon>
        <taxon>Tsuneonella</taxon>
    </lineage>
</organism>
<evidence type="ECO:0000313" key="1">
    <source>
        <dbReference type="EMBL" id="MCT2557585.1"/>
    </source>
</evidence>